<dbReference type="Gene3D" id="3.40.50.360">
    <property type="match status" value="1"/>
</dbReference>
<reference evidence="2" key="1">
    <citation type="submission" date="2021-04" db="EMBL/GenBank/DDBJ databases">
        <title>Proteiniclasticum sedimins sp. nov., an obligate anaerobic bacterium isolated from anaerobic sludge.</title>
        <authorList>
            <person name="Liu J."/>
        </authorList>
    </citation>
    <scope>NUCLEOTIDE SEQUENCE</scope>
    <source>
        <strain evidence="2">BAD-10</strain>
    </source>
</reference>
<accession>A0A941CRR1</accession>
<comment type="caution">
    <text evidence="2">The sequence shown here is derived from an EMBL/GenBank/DDBJ whole genome shotgun (WGS) entry which is preliminary data.</text>
</comment>
<dbReference type="Proteomes" id="UP000675379">
    <property type="component" value="Unassembled WGS sequence"/>
</dbReference>
<proteinExistence type="predicted"/>
<feature type="domain" description="NADPH-dependent FMN reductase-like" evidence="1">
    <location>
        <begin position="43"/>
        <end position="127"/>
    </location>
</feature>
<gene>
    <name evidence="2" type="ORF">KCG48_07180</name>
</gene>
<sequence>MKIIALAFSRADQRIRIPLDYLSALLSEAFPALTRDFLTLPREEDSSFFPQLASALSDAPLLLLSTPVFQDSLPAALEAFLQDLPQGALQGKALGIMVTGKNAWHLHKAAKTLVSLAEERGARILKPLIFLESKDYPLNTPLAEDILTELDLLAEAAEAYLLAYDR</sequence>
<name>A0A941CRR1_9CLOT</name>
<dbReference type="RefSeq" id="WP_211800909.1">
    <property type="nucleotide sequence ID" value="NZ_JAGSCS010000007.1"/>
</dbReference>
<evidence type="ECO:0000313" key="3">
    <source>
        <dbReference type="Proteomes" id="UP000675379"/>
    </source>
</evidence>
<evidence type="ECO:0000259" key="1">
    <source>
        <dbReference type="Pfam" id="PF03358"/>
    </source>
</evidence>
<organism evidence="2 3">
    <name type="scientific">Proteiniclasticum sediminis</name>
    <dbReference type="NCBI Taxonomy" id="2804028"/>
    <lineage>
        <taxon>Bacteria</taxon>
        <taxon>Bacillati</taxon>
        <taxon>Bacillota</taxon>
        <taxon>Clostridia</taxon>
        <taxon>Eubacteriales</taxon>
        <taxon>Clostridiaceae</taxon>
        <taxon>Proteiniclasticum</taxon>
    </lineage>
</organism>
<dbReference type="InterPro" id="IPR005025">
    <property type="entry name" value="FMN_Rdtase-like_dom"/>
</dbReference>
<dbReference type="AlphaFoldDB" id="A0A941CRR1"/>
<keyword evidence="3" id="KW-1185">Reference proteome</keyword>
<dbReference type="InterPro" id="IPR029039">
    <property type="entry name" value="Flavoprotein-like_sf"/>
</dbReference>
<dbReference type="Pfam" id="PF03358">
    <property type="entry name" value="FMN_red"/>
    <property type="match status" value="1"/>
</dbReference>
<protein>
    <submittedName>
        <fullName evidence="2">NAD(P)H-dependent oxidoreductase</fullName>
    </submittedName>
</protein>
<evidence type="ECO:0000313" key="2">
    <source>
        <dbReference type="EMBL" id="MBR0576123.1"/>
    </source>
</evidence>
<dbReference type="SUPFAM" id="SSF52218">
    <property type="entry name" value="Flavoproteins"/>
    <property type="match status" value="1"/>
</dbReference>
<dbReference type="GO" id="GO:0016491">
    <property type="term" value="F:oxidoreductase activity"/>
    <property type="evidence" value="ECO:0007669"/>
    <property type="project" value="InterPro"/>
</dbReference>
<dbReference type="EMBL" id="JAGSCS010000007">
    <property type="protein sequence ID" value="MBR0576123.1"/>
    <property type="molecule type" value="Genomic_DNA"/>
</dbReference>